<evidence type="ECO:0008006" key="3">
    <source>
        <dbReference type="Google" id="ProtNLM"/>
    </source>
</evidence>
<comment type="caution">
    <text evidence="1">The sequence shown here is derived from an EMBL/GenBank/DDBJ whole genome shotgun (WGS) entry which is preliminary data.</text>
</comment>
<accession>A0A937DLI9</accession>
<sequence length="455" mass="53082">MNFKDKYTIIVKFTQNDNIPSSTYDKGWVDFFIDFLKTSLQYQITGDIDVVKKSETDLISAGDFNTSDLILYILSPAFVFSSNINQDAEILETAFNFDIPFINNKVKKVFKAPVKIEDLPLSLSTPTYYRFYDLNEGNSNEYATYEGWNEYQTNSEYWHVFADVVSDALKIFSQDENKSIGKIYISNKSDNYFKYRNTLKRELSAFDVEIFPDEDFSIEANYMEDPEIFFMKKCNLALHFPDEFLDLSSETRSSAFGKLPEKVRYIWFNPLETLIPERKAKYDELKIQLKPYQNIEAIESPIEELKSILKSKLLSPTSAETEDVIQKDVIYVLSDTKIDTKLRDLIQDTEPVTSKYEVKILSNVQNVADYRLMHYELLRKADRFMIFHFKNNSEWLKTMVSEIRKAPGFNREKPIAGKYIVTSTNDIPESYVNQQFKLINIDQPSDIIKVLPEIL</sequence>
<name>A0A937DLI9_9BACT</name>
<evidence type="ECO:0000313" key="2">
    <source>
        <dbReference type="Proteomes" id="UP000642920"/>
    </source>
</evidence>
<proteinExistence type="predicted"/>
<evidence type="ECO:0000313" key="1">
    <source>
        <dbReference type="EMBL" id="MBL0767164.1"/>
    </source>
</evidence>
<organism evidence="1 2">
    <name type="scientific">Marivirga atlantica</name>
    <dbReference type="NCBI Taxonomy" id="1548457"/>
    <lineage>
        <taxon>Bacteria</taxon>
        <taxon>Pseudomonadati</taxon>
        <taxon>Bacteroidota</taxon>
        <taxon>Cytophagia</taxon>
        <taxon>Cytophagales</taxon>
        <taxon>Marivirgaceae</taxon>
        <taxon>Marivirga</taxon>
    </lineage>
</organism>
<gene>
    <name evidence="1" type="ORF">JKP34_17995</name>
</gene>
<dbReference type="AlphaFoldDB" id="A0A937DLI9"/>
<reference evidence="1" key="1">
    <citation type="submission" date="2021-01" db="EMBL/GenBank/DDBJ databases">
        <title>Marivirga sp. nov., isolated from intertidal surface sediments.</title>
        <authorList>
            <person name="Zhang M."/>
        </authorList>
    </citation>
    <scope>NUCLEOTIDE SEQUENCE</scope>
    <source>
        <strain evidence="1">SM1354</strain>
    </source>
</reference>
<dbReference type="EMBL" id="JAERQG010000008">
    <property type="protein sequence ID" value="MBL0767164.1"/>
    <property type="molecule type" value="Genomic_DNA"/>
</dbReference>
<keyword evidence="2" id="KW-1185">Reference proteome</keyword>
<dbReference type="Proteomes" id="UP000642920">
    <property type="component" value="Unassembled WGS sequence"/>
</dbReference>
<dbReference type="RefSeq" id="WP_201924679.1">
    <property type="nucleotide sequence ID" value="NZ_JAERQG010000008.1"/>
</dbReference>
<protein>
    <recommendedName>
        <fullName evidence="3">TIR domain-containing protein</fullName>
    </recommendedName>
</protein>